<dbReference type="STRING" id="563192.HMPREF0179_03505"/>
<accession>E5YBD2</accession>
<dbReference type="GeneID" id="78085123"/>
<evidence type="ECO:0000313" key="3">
    <source>
        <dbReference type="Proteomes" id="UP000006034"/>
    </source>
</evidence>
<reference evidence="2 3" key="2">
    <citation type="submission" date="2013-04" db="EMBL/GenBank/DDBJ databases">
        <title>The Genome Sequence of Bilophila wadsworthia 3_1_6.</title>
        <authorList>
            <consortium name="The Broad Institute Genomics Platform"/>
            <person name="Earl A."/>
            <person name="Ward D."/>
            <person name="Feldgarden M."/>
            <person name="Gevers D."/>
            <person name="Sibley C."/>
            <person name="Strauss J."/>
            <person name="Allen-Vercoe E."/>
            <person name="Walker B."/>
            <person name="Young S."/>
            <person name="Zeng Q."/>
            <person name="Gargeya S."/>
            <person name="Fitzgerald M."/>
            <person name="Haas B."/>
            <person name="Abouelleil A."/>
            <person name="Allen A.W."/>
            <person name="Alvarado L."/>
            <person name="Arachchi H.M."/>
            <person name="Berlin A.M."/>
            <person name="Chapman S.B."/>
            <person name="Gainer-Dewar J."/>
            <person name="Goldberg J."/>
            <person name="Griggs A."/>
            <person name="Gujja S."/>
            <person name="Hansen M."/>
            <person name="Howarth C."/>
            <person name="Imamovic A."/>
            <person name="Ireland A."/>
            <person name="Larimer J."/>
            <person name="McCowan C."/>
            <person name="Murphy C."/>
            <person name="Pearson M."/>
            <person name="Poon T.W."/>
            <person name="Priest M."/>
            <person name="Roberts A."/>
            <person name="Saif S."/>
            <person name="Shea T."/>
            <person name="Sisk P."/>
            <person name="Sykes S."/>
            <person name="Wortman J."/>
            <person name="Nusbaum C."/>
            <person name="Birren B."/>
        </authorList>
    </citation>
    <scope>NUCLEOTIDE SEQUENCE [LARGE SCALE GENOMIC DNA]</scope>
    <source>
        <strain evidence="2 3">3_1_6</strain>
    </source>
</reference>
<proteinExistence type="predicted"/>
<keyword evidence="1" id="KW-0732">Signal</keyword>
<evidence type="ECO:0000256" key="1">
    <source>
        <dbReference type="SAM" id="SignalP"/>
    </source>
</evidence>
<reference evidence="2 3" key="1">
    <citation type="submission" date="2010-10" db="EMBL/GenBank/DDBJ databases">
        <authorList>
            <consortium name="The Broad Institute Genome Sequencing Platform"/>
            <person name="Ward D."/>
            <person name="Earl A."/>
            <person name="Feldgarden M."/>
            <person name="Young S.K."/>
            <person name="Gargeya S."/>
            <person name="Zeng Q."/>
            <person name="Alvarado L."/>
            <person name="Berlin A."/>
            <person name="Bochicchio J."/>
            <person name="Chapman S.B."/>
            <person name="Chen Z."/>
            <person name="Freedman E."/>
            <person name="Gellesch M."/>
            <person name="Goldberg J."/>
            <person name="Griggs A."/>
            <person name="Gujja S."/>
            <person name="Heilman E."/>
            <person name="Heiman D."/>
            <person name="Howarth C."/>
            <person name="Mehta T."/>
            <person name="Neiman D."/>
            <person name="Pearson M."/>
            <person name="Roberts A."/>
            <person name="Saif S."/>
            <person name="Shea T."/>
            <person name="Shenoy N."/>
            <person name="Sisk P."/>
            <person name="Stolte C."/>
            <person name="Sykes S."/>
            <person name="White J."/>
            <person name="Yandava C."/>
            <person name="Allen-Vercoe E."/>
            <person name="Sibley C."/>
            <person name="Ambrose C.E."/>
            <person name="Strauss J."/>
            <person name="Daigneault M."/>
            <person name="Haas B."/>
            <person name="Nusbaum C."/>
            <person name="Birren B."/>
        </authorList>
    </citation>
    <scope>NUCLEOTIDE SEQUENCE [LARGE SCALE GENOMIC DNA]</scope>
    <source>
        <strain evidence="2 3">3_1_6</strain>
    </source>
</reference>
<dbReference type="eggNOG" id="ENOG502ZCBE">
    <property type="taxonomic scope" value="Bacteria"/>
</dbReference>
<name>E5YBD2_BILW3</name>
<dbReference type="NCBIfam" id="NF033939">
    <property type="entry name" value="DESULF_POR1"/>
    <property type="match status" value="1"/>
</dbReference>
<dbReference type="OrthoDB" id="5464498at2"/>
<protein>
    <recommendedName>
        <fullName evidence="4">Porin</fullName>
    </recommendedName>
</protein>
<comment type="caution">
    <text evidence="2">The sequence shown here is derived from an EMBL/GenBank/DDBJ whole genome shotgun (WGS) entry which is preliminary data.</text>
</comment>
<gene>
    <name evidence="2" type="ORF">HMPREF0179_03505</name>
</gene>
<dbReference type="AlphaFoldDB" id="E5YBD2"/>
<sequence length="482" mass="53009">MKRIVTLLLAAGLVLGAAAGSQAADIKAKGLWEFTWELGTPSFEKHTGQDTFGARQRLRTQIDVVASESLKGVMFFEIGDQNWGSSKDGASLGTDGKMVKVRYSYVDWVIPQTDAMVRMGLQNFSLPGFVSSSPILGGGSADGAGITLSGQFNENVGASLFWLRAENDNRTGGYGIDETNPYSDAMDFIGLTVPLTFDGVKVTPWAMVGMIGRDSLDTDKDAISQKGGLIPIQADISPDALKDRHNTAWWVGVASELTYFDPFRIAVDAAYGSVDMGSYKTLDGRTIRDFDVKRAGWFASILGEYKMDYFTPGILFWYASGDDSNAYNGSERMPSIEGSWTASSYGFDDNYGRDSSDMIGLTNDGTMGVYLQAKDISFVEDLTHIFRVGFVKGTNNTEMAQYVGTPYAGDYRALSNNNLYLTTADKAWEVNFDTQYKIYQDLTLCVELGWINLDLDKKVWGLDSDEYRDNAFRGAVTLQYAF</sequence>
<dbReference type="RefSeq" id="WP_005030429.1">
    <property type="nucleotide sequence ID" value="NZ_KE150238.1"/>
</dbReference>
<dbReference type="InterPro" id="IPR059232">
    <property type="entry name" value="Porin_put"/>
</dbReference>
<dbReference type="HOGENOM" id="CLU_042511_0_0_7"/>
<dbReference type="EMBL" id="ADCP02000001">
    <property type="protein sequence ID" value="EFV42694.1"/>
    <property type="molecule type" value="Genomic_DNA"/>
</dbReference>
<evidence type="ECO:0008006" key="4">
    <source>
        <dbReference type="Google" id="ProtNLM"/>
    </source>
</evidence>
<organism evidence="2 3">
    <name type="scientific">Bilophila wadsworthia (strain 3_1_6)</name>
    <dbReference type="NCBI Taxonomy" id="563192"/>
    <lineage>
        <taxon>Bacteria</taxon>
        <taxon>Pseudomonadati</taxon>
        <taxon>Thermodesulfobacteriota</taxon>
        <taxon>Desulfovibrionia</taxon>
        <taxon>Desulfovibrionales</taxon>
        <taxon>Desulfovibrionaceae</taxon>
        <taxon>Bilophila</taxon>
    </lineage>
</organism>
<feature type="chain" id="PRO_5003203097" description="Porin" evidence="1">
    <location>
        <begin position="24"/>
        <end position="482"/>
    </location>
</feature>
<keyword evidence="3" id="KW-1185">Reference proteome</keyword>
<feature type="signal peptide" evidence="1">
    <location>
        <begin position="1"/>
        <end position="23"/>
    </location>
</feature>
<evidence type="ECO:0000313" key="2">
    <source>
        <dbReference type="EMBL" id="EFV42694.1"/>
    </source>
</evidence>
<dbReference type="Proteomes" id="UP000006034">
    <property type="component" value="Unassembled WGS sequence"/>
</dbReference>